<dbReference type="OrthoDB" id="3231855at2759"/>
<dbReference type="InterPro" id="IPR013899">
    <property type="entry name" value="DUF1771"/>
</dbReference>
<organism evidence="3 4">
    <name type="scientific">Coniophora puteana (strain RWD-64-598)</name>
    <name type="common">Brown rot fungus</name>
    <dbReference type="NCBI Taxonomy" id="741705"/>
    <lineage>
        <taxon>Eukaryota</taxon>
        <taxon>Fungi</taxon>
        <taxon>Dikarya</taxon>
        <taxon>Basidiomycota</taxon>
        <taxon>Agaricomycotina</taxon>
        <taxon>Agaricomycetes</taxon>
        <taxon>Agaricomycetidae</taxon>
        <taxon>Boletales</taxon>
        <taxon>Coniophorineae</taxon>
        <taxon>Coniophoraceae</taxon>
        <taxon>Coniophora</taxon>
    </lineage>
</organism>
<feature type="region of interest" description="Disordered" evidence="1">
    <location>
        <begin position="1"/>
        <end position="41"/>
    </location>
</feature>
<dbReference type="PANTHER" id="PTHR46535">
    <property type="entry name" value="NEDD4-BINDING PROTEIN 2"/>
    <property type="match status" value="1"/>
</dbReference>
<keyword evidence="4" id="KW-1185">Reference proteome</keyword>
<dbReference type="InterPro" id="IPR036063">
    <property type="entry name" value="Smr_dom_sf"/>
</dbReference>
<sequence>MTVTPFAPNTLLKPSPPISPTSPTSPGAWGNSAPLSTANGTSKAQAKAATFKQKTTATGYGYPYQPFTYRSTAGSSRAAVSLALRKRDDLLREASRAWRGGGGTGRHGGEVALALADRAREYGEIARLETLERAREMVLDKRATSTDKRTIDLHGTCVSEAVTIVRDILASEECSASKPLRIITGRGTHSVNGVGVLKPAVKNALIGEGWSVGIWDGGLVVRGRSRS</sequence>
<comment type="caution">
    <text evidence="3">The sequence shown here is derived from an EMBL/GenBank/DDBJ whole genome shotgun (WGS) entry which is preliminary data.</text>
</comment>
<dbReference type="SUPFAM" id="SSF160443">
    <property type="entry name" value="SMR domain-like"/>
    <property type="match status" value="1"/>
</dbReference>
<dbReference type="Gene3D" id="3.30.1370.110">
    <property type="match status" value="1"/>
</dbReference>
<name>A0A5M3MIS5_CONPW</name>
<dbReference type="EMBL" id="JH711581">
    <property type="protein sequence ID" value="EIW79013.1"/>
    <property type="molecule type" value="Genomic_DNA"/>
</dbReference>
<dbReference type="GO" id="GO:0005634">
    <property type="term" value="C:nucleus"/>
    <property type="evidence" value="ECO:0007669"/>
    <property type="project" value="TreeGrafter"/>
</dbReference>
<dbReference type="PROSITE" id="PS50828">
    <property type="entry name" value="SMR"/>
    <property type="match status" value="1"/>
</dbReference>
<proteinExistence type="predicted"/>
<feature type="domain" description="Smr" evidence="2">
    <location>
        <begin position="151"/>
        <end position="224"/>
    </location>
</feature>
<dbReference type="PANTHER" id="PTHR46535:SF1">
    <property type="entry name" value="NEDD4-BINDING PROTEIN 2"/>
    <property type="match status" value="1"/>
</dbReference>
<evidence type="ECO:0000256" key="1">
    <source>
        <dbReference type="SAM" id="MobiDB-lite"/>
    </source>
</evidence>
<accession>A0A5M3MIS5</accession>
<dbReference type="RefSeq" id="XP_007770747.1">
    <property type="nucleotide sequence ID" value="XM_007772557.1"/>
</dbReference>
<reference evidence="4" key="1">
    <citation type="journal article" date="2012" name="Science">
        <title>The Paleozoic origin of enzymatic lignin decomposition reconstructed from 31 fungal genomes.</title>
        <authorList>
            <person name="Floudas D."/>
            <person name="Binder M."/>
            <person name="Riley R."/>
            <person name="Barry K."/>
            <person name="Blanchette R.A."/>
            <person name="Henrissat B."/>
            <person name="Martinez A.T."/>
            <person name="Otillar R."/>
            <person name="Spatafora J.W."/>
            <person name="Yadav J.S."/>
            <person name="Aerts A."/>
            <person name="Benoit I."/>
            <person name="Boyd A."/>
            <person name="Carlson A."/>
            <person name="Copeland A."/>
            <person name="Coutinho P.M."/>
            <person name="de Vries R.P."/>
            <person name="Ferreira P."/>
            <person name="Findley K."/>
            <person name="Foster B."/>
            <person name="Gaskell J."/>
            <person name="Glotzer D."/>
            <person name="Gorecki P."/>
            <person name="Heitman J."/>
            <person name="Hesse C."/>
            <person name="Hori C."/>
            <person name="Igarashi K."/>
            <person name="Jurgens J.A."/>
            <person name="Kallen N."/>
            <person name="Kersten P."/>
            <person name="Kohler A."/>
            <person name="Kuees U."/>
            <person name="Kumar T.K.A."/>
            <person name="Kuo A."/>
            <person name="LaButti K."/>
            <person name="Larrondo L.F."/>
            <person name="Lindquist E."/>
            <person name="Ling A."/>
            <person name="Lombard V."/>
            <person name="Lucas S."/>
            <person name="Lundell T."/>
            <person name="Martin R."/>
            <person name="McLaughlin D.J."/>
            <person name="Morgenstern I."/>
            <person name="Morin E."/>
            <person name="Murat C."/>
            <person name="Nagy L.G."/>
            <person name="Nolan M."/>
            <person name="Ohm R.A."/>
            <person name="Patyshakuliyeva A."/>
            <person name="Rokas A."/>
            <person name="Ruiz-Duenas F.J."/>
            <person name="Sabat G."/>
            <person name="Salamov A."/>
            <person name="Samejima M."/>
            <person name="Schmutz J."/>
            <person name="Slot J.C."/>
            <person name="St John F."/>
            <person name="Stenlid J."/>
            <person name="Sun H."/>
            <person name="Sun S."/>
            <person name="Syed K."/>
            <person name="Tsang A."/>
            <person name="Wiebenga A."/>
            <person name="Young D."/>
            <person name="Pisabarro A."/>
            <person name="Eastwood D.C."/>
            <person name="Martin F."/>
            <person name="Cullen D."/>
            <person name="Grigoriev I.V."/>
            <person name="Hibbett D.S."/>
        </authorList>
    </citation>
    <scope>NUCLEOTIDE SEQUENCE [LARGE SCALE GENOMIC DNA]</scope>
    <source>
        <strain evidence="4">RWD-64-598 SS2</strain>
    </source>
</reference>
<dbReference type="InterPro" id="IPR052772">
    <property type="entry name" value="Endo/PolyKinase_Domain-Protein"/>
</dbReference>
<dbReference type="GO" id="GO:0004519">
    <property type="term" value="F:endonuclease activity"/>
    <property type="evidence" value="ECO:0007669"/>
    <property type="project" value="TreeGrafter"/>
</dbReference>
<dbReference type="SMART" id="SM00463">
    <property type="entry name" value="SMR"/>
    <property type="match status" value="1"/>
</dbReference>
<evidence type="ECO:0000313" key="4">
    <source>
        <dbReference type="Proteomes" id="UP000053558"/>
    </source>
</evidence>
<protein>
    <recommendedName>
        <fullName evidence="2">Smr domain-containing protein</fullName>
    </recommendedName>
</protein>
<dbReference type="SMART" id="SM01162">
    <property type="entry name" value="DUF1771"/>
    <property type="match status" value="1"/>
</dbReference>
<dbReference type="GeneID" id="19200007"/>
<evidence type="ECO:0000313" key="3">
    <source>
        <dbReference type="EMBL" id="EIW79013.1"/>
    </source>
</evidence>
<evidence type="ECO:0000259" key="2">
    <source>
        <dbReference type="PROSITE" id="PS50828"/>
    </source>
</evidence>
<dbReference type="Pfam" id="PF01713">
    <property type="entry name" value="Smr"/>
    <property type="match status" value="1"/>
</dbReference>
<dbReference type="InterPro" id="IPR002625">
    <property type="entry name" value="Smr_dom"/>
</dbReference>
<dbReference type="KEGG" id="cput:CONPUDRAFT_126779"/>
<dbReference type="AlphaFoldDB" id="A0A5M3MIS5"/>
<gene>
    <name evidence="3" type="ORF">CONPUDRAFT_126779</name>
</gene>
<dbReference type="Proteomes" id="UP000053558">
    <property type="component" value="Unassembled WGS sequence"/>
</dbReference>